<comment type="similarity">
    <text evidence="1">Belongs to the D-isomer specific 2-hydroxyacid dehydrogenase family.</text>
</comment>
<dbReference type="InterPro" id="IPR050223">
    <property type="entry name" value="D-isomer_2-hydroxyacid_DH"/>
</dbReference>
<reference evidence="6 7" key="1">
    <citation type="submission" date="2017-06" db="EMBL/GenBank/DDBJ databases">
        <title>Global population genomics of the pathogenic fungus Cryptococcus neoformans var. grubii.</title>
        <authorList>
            <person name="Cuomo C."/>
            <person name="Litvintseva A."/>
            <person name="Chen Y."/>
            <person name="Young S."/>
            <person name="Zeng Q."/>
            <person name="Chapman S."/>
            <person name="Gujja S."/>
            <person name="Saif S."/>
            <person name="Birren B."/>
        </authorList>
    </citation>
    <scope>NUCLEOTIDE SEQUENCE [LARGE SCALE GENOMIC DNA]</scope>
    <source>
        <strain evidence="6 7">Tu259-1</strain>
    </source>
</reference>
<evidence type="ECO:0000259" key="5">
    <source>
        <dbReference type="Pfam" id="PF02826"/>
    </source>
</evidence>
<dbReference type="EMBL" id="AMKT01000025">
    <property type="protein sequence ID" value="OXG26118.1"/>
    <property type="molecule type" value="Genomic_DNA"/>
</dbReference>
<dbReference type="InterPro" id="IPR006140">
    <property type="entry name" value="D-isomer_DH_NAD-bd"/>
</dbReference>
<dbReference type="Gene3D" id="3.40.50.720">
    <property type="entry name" value="NAD(P)-binding Rossmann-like Domain"/>
    <property type="match status" value="2"/>
</dbReference>
<dbReference type="SUPFAM" id="SSF51735">
    <property type="entry name" value="NAD(P)-binding Rossmann-fold domains"/>
    <property type="match status" value="1"/>
</dbReference>
<evidence type="ECO:0000256" key="4">
    <source>
        <dbReference type="SAM" id="MobiDB-lite"/>
    </source>
</evidence>
<dbReference type="GO" id="GO:0030267">
    <property type="term" value="F:glyoxylate reductase (NADPH) activity"/>
    <property type="evidence" value="ECO:0007669"/>
    <property type="project" value="TreeGrafter"/>
</dbReference>
<evidence type="ECO:0000256" key="1">
    <source>
        <dbReference type="ARBA" id="ARBA00005854"/>
    </source>
</evidence>
<feature type="region of interest" description="Disordered" evidence="4">
    <location>
        <begin position="424"/>
        <end position="462"/>
    </location>
</feature>
<accession>A0A854QHM9</accession>
<dbReference type="InterPro" id="IPR036291">
    <property type="entry name" value="NAD(P)-bd_dom_sf"/>
</dbReference>
<dbReference type="FunFam" id="3.40.50.720:FF:000203">
    <property type="entry name" value="D-3-phosphoglycerate dehydrogenase (SerA)"/>
    <property type="match status" value="1"/>
</dbReference>
<dbReference type="PROSITE" id="PS00065">
    <property type="entry name" value="D_2_HYDROXYACID_DH_1"/>
    <property type="match status" value="1"/>
</dbReference>
<dbReference type="PANTHER" id="PTHR10996">
    <property type="entry name" value="2-HYDROXYACID DEHYDROGENASE-RELATED"/>
    <property type="match status" value="1"/>
</dbReference>
<dbReference type="Proteomes" id="UP000199727">
    <property type="component" value="Unassembled WGS sequence"/>
</dbReference>
<comment type="caution">
    <text evidence="6">The sequence shown here is derived from an EMBL/GenBank/DDBJ whole genome shotgun (WGS) entry which is preliminary data.</text>
</comment>
<keyword evidence="2" id="KW-0560">Oxidoreductase</keyword>
<dbReference type="GO" id="GO:0005829">
    <property type="term" value="C:cytosol"/>
    <property type="evidence" value="ECO:0007669"/>
    <property type="project" value="TreeGrafter"/>
</dbReference>
<dbReference type="PANTHER" id="PTHR10996:SF129">
    <property type="entry name" value="2-HYDROXYACID DEHYDROGENASE C1773.17C-RELATED"/>
    <property type="match status" value="1"/>
</dbReference>
<evidence type="ECO:0000256" key="2">
    <source>
        <dbReference type="ARBA" id="ARBA00023002"/>
    </source>
</evidence>
<feature type="compositionally biased region" description="Basic residues" evidence="4">
    <location>
        <begin position="430"/>
        <end position="450"/>
    </location>
</feature>
<dbReference type="AlphaFoldDB" id="A0A854QHM9"/>
<dbReference type="GO" id="GO:0051287">
    <property type="term" value="F:NAD binding"/>
    <property type="evidence" value="ECO:0007669"/>
    <property type="project" value="InterPro"/>
</dbReference>
<name>A0A854QHM9_CRYNE</name>
<gene>
    <name evidence="6" type="ORF">C361_01475</name>
</gene>
<feature type="domain" description="D-isomer specific 2-hydroxyacid dehydrogenase NAD-binding" evidence="5">
    <location>
        <begin position="211"/>
        <end position="380"/>
    </location>
</feature>
<protein>
    <submittedName>
        <fullName evidence="6">Oxidoreductase</fullName>
    </submittedName>
</protein>
<organism evidence="6 7">
    <name type="scientific">Cryptococcus neoformans Tu259-1</name>
    <dbReference type="NCBI Taxonomy" id="1230072"/>
    <lineage>
        <taxon>Eukaryota</taxon>
        <taxon>Fungi</taxon>
        <taxon>Dikarya</taxon>
        <taxon>Basidiomycota</taxon>
        <taxon>Agaricomycotina</taxon>
        <taxon>Tremellomycetes</taxon>
        <taxon>Tremellales</taxon>
        <taxon>Cryptococcaceae</taxon>
        <taxon>Cryptococcus</taxon>
        <taxon>Cryptococcus neoformans species complex</taxon>
    </lineage>
</organism>
<dbReference type="GO" id="GO:0016618">
    <property type="term" value="F:hydroxypyruvate reductase [NAD(P)H] activity"/>
    <property type="evidence" value="ECO:0007669"/>
    <property type="project" value="TreeGrafter"/>
</dbReference>
<proteinExistence type="inferred from homology"/>
<dbReference type="InterPro" id="IPR029752">
    <property type="entry name" value="D-isomer_DH_CS1"/>
</dbReference>
<dbReference type="Pfam" id="PF02826">
    <property type="entry name" value="2-Hacid_dh_C"/>
    <property type="match status" value="1"/>
</dbReference>
<keyword evidence="3" id="KW-0520">NAD</keyword>
<dbReference type="OrthoDB" id="298012at2759"/>
<sequence>MYKVRFLSPIAAGKVQTPTFPYTTYNARQYLHSHWRLLLYIAPRSTIINNTMSFSSPSSFSSSVYFSSPPSSSPSTPPPASSYPSSTNKPKVLFIGDLGGHETFDKQIHQIAEVHTLPKVTYDETVELIKQKVEQVGGGFVAFGGLFTSTDTVPNRWDATLLSPLLPSCKLFVGPGAGYDKVDVPWFTSVGAMYANAPTIVGKRTAEGALVLTLAAMRGVVRYDMSVRKGVWVDRGVRTVDWKTAKIGIIGLGSIGSHLAFLLSSIGATSILYHSRRPSLHAASNPEWTYLPNRDDLYAQSNVIILTCPLTKETEGMIGREAFGKMKDGVILVNVSRGKVVKEDDLVEALESGKVMRAALDVFENEPAVHPNLLTNPNVVRPSLSPLSSPFSPLLFFPLSPFFPIFSPRIQTLLTHPLPAFLPSDPISPRRPRSRLHRPILNRRSPRKHYPLPPNRYATHTR</sequence>
<evidence type="ECO:0000313" key="6">
    <source>
        <dbReference type="EMBL" id="OXG26118.1"/>
    </source>
</evidence>
<evidence type="ECO:0000313" key="7">
    <source>
        <dbReference type="Proteomes" id="UP000199727"/>
    </source>
</evidence>
<dbReference type="SUPFAM" id="SSF52283">
    <property type="entry name" value="Formate/glycerate dehydrogenase catalytic domain-like"/>
    <property type="match status" value="1"/>
</dbReference>
<evidence type="ECO:0000256" key="3">
    <source>
        <dbReference type="ARBA" id="ARBA00023027"/>
    </source>
</evidence>